<feature type="compositionally biased region" description="Polar residues" evidence="3">
    <location>
        <begin position="377"/>
        <end position="390"/>
    </location>
</feature>
<dbReference type="Ensembl" id="ENSSSCT00065005426.1">
    <property type="protein sequence ID" value="ENSSSCP00065002403.1"/>
    <property type="gene ID" value="ENSSSCG00065003941.1"/>
</dbReference>
<dbReference type="PANTHER" id="PTHR10648:SF7">
    <property type="entry name" value="WW-BINDING DOMAIN-CONTAINING PROTEIN-RELATED"/>
    <property type="match status" value="1"/>
</dbReference>
<feature type="compositionally biased region" description="Low complexity" evidence="3">
    <location>
        <begin position="525"/>
        <end position="541"/>
    </location>
</feature>
<dbReference type="AlphaFoldDB" id="A0A8D1XAU6"/>
<dbReference type="InterPro" id="IPR016024">
    <property type="entry name" value="ARM-type_fold"/>
</dbReference>
<dbReference type="InterPro" id="IPR051023">
    <property type="entry name" value="PP2A_Regulatory_Subunit_A"/>
</dbReference>
<sequence length="964" mass="106167">MDTIPIHFRCTTVWSLSSPLDGFEEFGPDGHRTKVTAFSDIPDQDNLPPLTCLEESTFSDSIFKPQIIARGLLDLSRDFSNNEEDFLTVLEIPSRLSEDPTVRAELMEQVAPSAIFLRGADQVFPVVPPIPVVVQWLTNPTRNHEVAGSIPEVLLVLLEQDLIFQHDVENTVCPRRDPGFLGVCSFLASVLSKGRAERLLLPGFCELCADGKLFHVRKVCATNFGGICRAVGPEATEKFLVCELFVLCWDSVWGLPRACAESFVAVSHVSWPTVTYLVVRTCSAGDQTWPIPRSPCRSLWFQVLQAAFQARGPFISTFANPSRAGPYIRGDGTLRPRAPDLDSGFTPASPSRGSGGSASSAWPEQAEPHPPVEDTSSDTGTSLYVSSSSGGRIENPGADSVLAGAQLTRLCPEATKPPGPTESPEDVLSNFPFGRAPLPDISKDLELLLREAGPGPEDCSPPETVQRGCVAKGEIQRVLEKQQEHMMHDSEVQAQVWVLPAALRATQLDSVREPERQPAGGPNGVSVADPSPAPRPAAARVGFWVAQPGLQGRGPGQPCRGASDHREAGQRRDAAPLEENKSKLQDRAPHPLPHHRQYDQYVSTTDPARAQTVDTDTAKHCASSLPAVALALGRPHWHSLKDTYETLASDVQRKVRRTLAFSVHEPAVILGNQLTAADRVPIFNGFLKDLDAVRTGVLRHLCAFLKSLHEDKRRECLYQLQAFAVTHNSRNWRFPCDLAEDLILILELCNSNDVYDFLMQIPLKLCADKVSEVRWLSFKLVVAILQKFRSNSESALGLNFIKELTLRFGHCSKWVGRQAWAFMCQAAVSKEGIPVGQVAERFLPSPLRLAADPVPNAGVPLAKTLKQTLLEKAYFRNAGNPHLEVVKETVLALQSDRDQDVNSFATLEPEQQTVTDTAVLETRNQPLRSHTVRSIHAWRLWLDRVEGDLKVPRLPGEEGFLKLW</sequence>
<reference evidence="4" key="1">
    <citation type="submission" date="2025-08" db="UniProtKB">
        <authorList>
            <consortium name="Ensembl"/>
        </authorList>
    </citation>
    <scope>IDENTIFICATION</scope>
</reference>
<feature type="compositionally biased region" description="Basic and acidic residues" evidence="3">
    <location>
        <begin position="562"/>
        <end position="589"/>
    </location>
</feature>
<dbReference type="PROSITE" id="PS50077">
    <property type="entry name" value="HEAT_REPEAT"/>
    <property type="match status" value="1"/>
</dbReference>
<dbReference type="Gene3D" id="1.25.10.10">
    <property type="entry name" value="Leucine-rich Repeat Variant"/>
    <property type="match status" value="2"/>
</dbReference>
<keyword evidence="1" id="KW-0677">Repeat</keyword>
<evidence type="ECO:0000256" key="3">
    <source>
        <dbReference type="SAM" id="MobiDB-lite"/>
    </source>
</evidence>
<dbReference type="Proteomes" id="UP000694725">
    <property type="component" value="Unplaced"/>
</dbReference>
<proteinExistence type="predicted"/>
<feature type="compositionally biased region" description="Low complexity" evidence="3">
    <location>
        <begin position="347"/>
        <end position="363"/>
    </location>
</feature>
<feature type="repeat" description="HEAT" evidence="2">
    <location>
        <begin position="200"/>
        <end position="239"/>
    </location>
</feature>
<dbReference type="PANTHER" id="PTHR10648">
    <property type="entry name" value="SERINE/THREONINE-PROTEIN PHOSPHATASE PP2A 65 KDA REGULATORY SUBUNIT"/>
    <property type="match status" value="1"/>
</dbReference>
<accession>A0A8D1XAU6</accession>
<protein>
    <submittedName>
        <fullName evidence="4">Uncharacterized protein</fullName>
    </submittedName>
</protein>
<evidence type="ECO:0000256" key="2">
    <source>
        <dbReference type="PROSITE-ProRule" id="PRU00103"/>
    </source>
</evidence>
<feature type="region of interest" description="Disordered" evidence="3">
    <location>
        <begin position="510"/>
        <end position="595"/>
    </location>
</feature>
<evidence type="ECO:0000313" key="4">
    <source>
        <dbReference type="Ensembl" id="ENSSSCP00065002403.1"/>
    </source>
</evidence>
<dbReference type="InterPro" id="IPR011989">
    <property type="entry name" value="ARM-like"/>
</dbReference>
<evidence type="ECO:0000256" key="1">
    <source>
        <dbReference type="ARBA" id="ARBA00022737"/>
    </source>
</evidence>
<feature type="region of interest" description="Disordered" evidence="3">
    <location>
        <begin position="326"/>
        <end position="395"/>
    </location>
</feature>
<dbReference type="SUPFAM" id="SSF48371">
    <property type="entry name" value="ARM repeat"/>
    <property type="match status" value="1"/>
</dbReference>
<organism evidence="4 5">
    <name type="scientific">Sus scrofa</name>
    <name type="common">Pig</name>
    <dbReference type="NCBI Taxonomy" id="9823"/>
    <lineage>
        <taxon>Eukaryota</taxon>
        <taxon>Metazoa</taxon>
        <taxon>Chordata</taxon>
        <taxon>Craniata</taxon>
        <taxon>Vertebrata</taxon>
        <taxon>Euteleostomi</taxon>
        <taxon>Mammalia</taxon>
        <taxon>Eutheria</taxon>
        <taxon>Laurasiatheria</taxon>
        <taxon>Artiodactyla</taxon>
        <taxon>Suina</taxon>
        <taxon>Suidae</taxon>
        <taxon>Sus</taxon>
    </lineage>
</organism>
<dbReference type="InterPro" id="IPR021133">
    <property type="entry name" value="HEAT_type_2"/>
</dbReference>
<evidence type="ECO:0000313" key="5">
    <source>
        <dbReference type="Proteomes" id="UP000694725"/>
    </source>
</evidence>
<name>A0A8D1XAU6_PIG</name>